<feature type="region of interest" description="Disordered" evidence="8">
    <location>
        <begin position="857"/>
        <end position="931"/>
    </location>
</feature>
<feature type="compositionally biased region" description="Basic and acidic residues" evidence="8">
    <location>
        <begin position="859"/>
        <end position="872"/>
    </location>
</feature>
<dbReference type="SMART" id="SM00906">
    <property type="entry name" value="Fungal_trans"/>
    <property type="match status" value="1"/>
</dbReference>
<keyword evidence="4" id="KW-0805">Transcription regulation</keyword>
<protein>
    <submittedName>
        <fullName evidence="10">Fungal-specific transcription factor domain-containing protein</fullName>
    </submittedName>
</protein>
<keyword evidence="3" id="KW-0862">Zinc</keyword>
<keyword evidence="7" id="KW-0539">Nucleus</keyword>
<evidence type="ECO:0000313" key="11">
    <source>
        <dbReference type="Proteomes" id="UP001194468"/>
    </source>
</evidence>
<keyword evidence="11" id="KW-1185">Reference proteome</keyword>
<dbReference type="InterPro" id="IPR007219">
    <property type="entry name" value="XnlR_reg_dom"/>
</dbReference>
<evidence type="ECO:0000256" key="7">
    <source>
        <dbReference type="ARBA" id="ARBA00023242"/>
    </source>
</evidence>
<dbReference type="InterPro" id="IPR001138">
    <property type="entry name" value="Zn2Cys6_DnaBD"/>
</dbReference>
<reference evidence="10" key="1">
    <citation type="submission" date="2019-10" db="EMBL/GenBank/DDBJ databases">
        <authorList>
            <consortium name="DOE Joint Genome Institute"/>
            <person name="Kuo A."/>
            <person name="Miyauchi S."/>
            <person name="Kiss E."/>
            <person name="Drula E."/>
            <person name="Kohler A."/>
            <person name="Sanchez-Garcia M."/>
            <person name="Andreopoulos B."/>
            <person name="Barry K.W."/>
            <person name="Bonito G."/>
            <person name="Buee M."/>
            <person name="Carver A."/>
            <person name="Chen C."/>
            <person name="Cichocki N."/>
            <person name="Clum A."/>
            <person name="Culley D."/>
            <person name="Crous P.W."/>
            <person name="Fauchery L."/>
            <person name="Girlanda M."/>
            <person name="Hayes R."/>
            <person name="Keri Z."/>
            <person name="LaButti K."/>
            <person name="Lipzen A."/>
            <person name="Lombard V."/>
            <person name="Magnuson J."/>
            <person name="Maillard F."/>
            <person name="Morin E."/>
            <person name="Murat C."/>
            <person name="Nolan M."/>
            <person name="Ohm R."/>
            <person name="Pangilinan J."/>
            <person name="Pereira M."/>
            <person name="Perotto S."/>
            <person name="Peter M."/>
            <person name="Riley R."/>
            <person name="Sitrit Y."/>
            <person name="Stielow B."/>
            <person name="Szollosi G."/>
            <person name="Zifcakova L."/>
            <person name="Stursova M."/>
            <person name="Spatafora J.W."/>
            <person name="Tedersoo L."/>
            <person name="Vaario L.-M."/>
            <person name="Yamada A."/>
            <person name="Yan M."/>
            <person name="Wang P."/>
            <person name="Xu J."/>
            <person name="Bruns T."/>
            <person name="Baldrian P."/>
            <person name="Vilgalys R."/>
            <person name="Henrissat B."/>
            <person name="Grigoriev I.V."/>
            <person name="Hibbett D."/>
            <person name="Nagy L.G."/>
            <person name="Martin F.M."/>
        </authorList>
    </citation>
    <scope>NUCLEOTIDE SEQUENCE</scope>
    <source>
        <strain evidence="10">BED1</strain>
    </source>
</reference>
<dbReference type="AlphaFoldDB" id="A0AAD4C8P7"/>
<evidence type="ECO:0000256" key="5">
    <source>
        <dbReference type="ARBA" id="ARBA00023125"/>
    </source>
</evidence>
<dbReference type="CDD" id="cd00067">
    <property type="entry name" value="GAL4"/>
    <property type="match status" value="1"/>
</dbReference>
<dbReference type="GO" id="GO:0008270">
    <property type="term" value="F:zinc ion binding"/>
    <property type="evidence" value="ECO:0007669"/>
    <property type="project" value="InterPro"/>
</dbReference>
<evidence type="ECO:0000256" key="3">
    <source>
        <dbReference type="ARBA" id="ARBA00022833"/>
    </source>
</evidence>
<dbReference type="GO" id="GO:0000981">
    <property type="term" value="F:DNA-binding transcription factor activity, RNA polymerase II-specific"/>
    <property type="evidence" value="ECO:0007669"/>
    <property type="project" value="InterPro"/>
</dbReference>
<evidence type="ECO:0000256" key="2">
    <source>
        <dbReference type="ARBA" id="ARBA00022723"/>
    </source>
</evidence>
<dbReference type="Gene3D" id="4.10.240.10">
    <property type="entry name" value="Zn(2)-C6 fungal-type DNA-binding domain"/>
    <property type="match status" value="1"/>
</dbReference>
<dbReference type="PANTHER" id="PTHR31313">
    <property type="entry name" value="TY1 ENHANCER ACTIVATOR"/>
    <property type="match status" value="1"/>
</dbReference>
<feature type="compositionally biased region" description="Polar residues" evidence="8">
    <location>
        <begin position="197"/>
        <end position="208"/>
    </location>
</feature>
<sequence>MNTLAFTDDYEDADELSDLPGSAISGSAANATLSERIIRRRSSKACDQCRKSKCKCERALDGGPCKSCIMLGTPCTFLGPSRKRGPPKGYIDAIEARLHQTEALLGVLLAVEAERANESTPGAPEILNRVDSSPYGVKGRKSGNIKVRSHPNAQEISGSGIDLHSTHPSNDWQDRVATLLASSLQPSAHSRAIRPSAPSTTISNTISLNDPHPPRHLQSQHSSIHSSDHVRRQRRRVDDDKGDGRGSSPKGVTLTRNGSPSPGFSPVRTNTSHASGGGYASGYMGTSTDSDSEDDFVDAVGQLSLNEDEQVRYHGKASGLYLLGINTKEEARNEGGIWRFPKARVWPPLPENASTSPSTPVGPFSGNNVPTNPAMQEHLLEIYFTYVHAAFPVIHKDAFWEGYRSMQNPSTDTPSPSSDRAQGGAGSSPVPIQSKRRHVSPLLLLSMFAIAARYSPSSSPPHSPRCSTPTSPYPLKSTPMWTAGDDFLLLAKNLLDNTYASSMPSTVQSLLLLAYREIGIGAMAQAWVYTGMAVRMAQDLGMHRAADGWARVGMGQLFGPRELQERRRIWWGCIVLDSYVSTYIGRPLAIFEWDYDTLLPSVEESDEQEPWTPHPSLPPDTRRHGYRPGTEVMQPVPGRILSCFNASATLSAILSKIVQSIYSIRTTTSRHADSIHIEGLLDKWYFNLPEPLRFEMRYDSMGNLSTGSGRMPLPHVLTLHMKYWCTTLLLHRPFKSENGDDADTPAVSKKNYELCVGAANHITSIVTLYREKYCLQRAPVFLIFYVFTAAIMHVTSLSVCPDDPQARMGLAKCMDALQDMDAVWPAALRAHELLSGCDPLNKDASKHLQFGQLVTRQNGQERQKRAAEHAADSEDAYQRSQMHLPSSGGNSLAASQSYAQPWRSTQFTPISQETGPGQPGDFSPTTSLQASQPSYYWPSDGASYVAFPGTLSTSVLPQMYSTGLIDERRLPHLTSSQHGQTRGGRYPQFWNDYTSFPQMGMAYGQSPGAPTQGQEGMFLNGQYGGIYGA</sequence>
<dbReference type="CDD" id="cd12148">
    <property type="entry name" value="fungal_TF_MHR"/>
    <property type="match status" value="1"/>
</dbReference>
<dbReference type="SMART" id="SM00066">
    <property type="entry name" value="GAL4"/>
    <property type="match status" value="1"/>
</dbReference>
<feature type="compositionally biased region" description="Basic and acidic residues" evidence="8">
    <location>
        <begin position="226"/>
        <end position="244"/>
    </location>
</feature>
<evidence type="ECO:0000313" key="10">
    <source>
        <dbReference type="EMBL" id="KAF8452405.1"/>
    </source>
</evidence>
<evidence type="ECO:0000256" key="1">
    <source>
        <dbReference type="ARBA" id="ARBA00004123"/>
    </source>
</evidence>
<feature type="domain" description="Zn(2)-C6 fungal-type" evidence="9">
    <location>
        <begin position="45"/>
        <end position="77"/>
    </location>
</feature>
<dbReference type="GO" id="GO:0003677">
    <property type="term" value="F:DNA binding"/>
    <property type="evidence" value="ECO:0007669"/>
    <property type="project" value="UniProtKB-KW"/>
</dbReference>
<comment type="caution">
    <text evidence="10">The sequence shown here is derived from an EMBL/GenBank/DDBJ whole genome shotgun (WGS) entry which is preliminary data.</text>
</comment>
<dbReference type="EMBL" id="WHUW01000001">
    <property type="protein sequence ID" value="KAF8452405.1"/>
    <property type="molecule type" value="Genomic_DNA"/>
</dbReference>
<feature type="compositionally biased region" description="Polar residues" evidence="8">
    <location>
        <begin position="878"/>
        <end position="915"/>
    </location>
</feature>
<dbReference type="Proteomes" id="UP001194468">
    <property type="component" value="Unassembled WGS sequence"/>
</dbReference>
<dbReference type="GO" id="GO:0005634">
    <property type="term" value="C:nucleus"/>
    <property type="evidence" value="ECO:0007669"/>
    <property type="project" value="UniProtKB-SubCell"/>
</dbReference>
<feature type="region of interest" description="Disordered" evidence="8">
    <location>
        <begin position="187"/>
        <end position="294"/>
    </location>
</feature>
<dbReference type="Pfam" id="PF04082">
    <property type="entry name" value="Fungal_trans"/>
    <property type="match status" value="1"/>
</dbReference>
<evidence type="ECO:0000256" key="4">
    <source>
        <dbReference type="ARBA" id="ARBA00023015"/>
    </source>
</evidence>
<keyword evidence="2" id="KW-0479">Metal-binding</keyword>
<dbReference type="InterPro" id="IPR051615">
    <property type="entry name" value="Transcr_Regulatory_Elem"/>
</dbReference>
<dbReference type="GO" id="GO:0006351">
    <property type="term" value="P:DNA-templated transcription"/>
    <property type="evidence" value="ECO:0007669"/>
    <property type="project" value="InterPro"/>
</dbReference>
<organism evidence="10 11">
    <name type="scientific">Boletus edulis BED1</name>
    <dbReference type="NCBI Taxonomy" id="1328754"/>
    <lineage>
        <taxon>Eukaryota</taxon>
        <taxon>Fungi</taxon>
        <taxon>Dikarya</taxon>
        <taxon>Basidiomycota</taxon>
        <taxon>Agaricomycotina</taxon>
        <taxon>Agaricomycetes</taxon>
        <taxon>Agaricomycetidae</taxon>
        <taxon>Boletales</taxon>
        <taxon>Boletineae</taxon>
        <taxon>Boletaceae</taxon>
        <taxon>Boletoideae</taxon>
        <taxon>Boletus</taxon>
    </lineage>
</organism>
<evidence type="ECO:0000256" key="8">
    <source>
        <dbReference type="SAM" id="MobiDB-lite"/>
    </source>
</evidence>
<evidence type="ECO:0000256" key="6">
    <source>
        <dbReference type="ARBA" id="ARBA00023163"/>
    </source>
</evidence>
<dbReference type="Pfam" id="PF00172">
    <property type="entry name" value="Zn_clus"/>
    <property type="match status" value="1"/>
</dbReference>
<feature type="region of interest" description="Disordered" evidence="8">
    <location>
        <begin position="604"/>
        <end position="626"/>
    </location>
</feature>
<dbReference type="PROSITE" id="PS00463">
    <property type="entry name" value="ZN2_CY6_FUNGAL_1"/>
    <property type="match status" value="1"/>
</dbReference>
<dbReference type="PANTHER" id="PTHR31313:SF78">
    <property type="entry name" value="TRANSCRIPTION FACTOR DOMAIN-CONTAINING PROTEIN"/>
    <property type="match status" value="1"/>
</dbReference>
<feature type="compositionally biased region" description="Low complexity" evidence="8">
    <location>
        <begin position="409"/>
        <end position="419"/>
    </location>
</feature>
<dbReference type="SUPFAM" id="SSF57701">
    <property type="entry name" value="Zn2/Cys6 DNA-binding domain"/>
    <property type="match status" value="1"/>
</dbReference>
<keyword evidence="5" id="KW-0238">DNA-binding</keyword>
<feature type="compositionally biased region" description="Basic residues" evidence="8">
    <location>
        <begin position="138"/>
        <end position="149"/>
    </location>
</feature>
<feature type="region of interest" description="Disordered" evidence="8">
    <location>
        <begin position="120"/>
        <end position="169"/>
    </location>
</feature>
<accession>A0AAD4C8P7</accession>
<dbReference type="InterPro" id="IPR036864">
    <property type="entry name" value="Zn2-C6_fun-type_DNA-bd_sf"/>
</dbReference>
<gene>
    <name evidence="10" type="ORF">L210DRAFT_3384574</name>
</gene>
<reference evidence="10" key="2">
    <citation type="journal article" date="2020" name="Nat. Commun.">
        <title>Large-scale genome sequencing of mycorrhizal fungi provides insights into the early evolution of symbiotic traits.</title>
        <authorList>
            <person name="Miyauchi S."/>
            <person name="Kiss E."/>
            <person name="Kuo A."/>
            <person name="Drula E."/>
            <person name="Kohler A."/>
            <person name="Sanchez-Garcia M."/>
            <person name="Morin E."/>
            <person name="Andreopoulos B."/>
            <person name="Barry K.W."/>
            <person name="Bonito G."/>
            <person name="Buee M."/>
            <person name="Carver A."/>
            <person name="Chen C."/>
            <person name="Cichocki N."/>
            <person name="Clum A."/>
            <person name="Culley D."/>
            <person name="Crous P.W."/>
            <person name="Fauchery L."/>
            <person name="Girlanda M."/>
            <person name="Hayes R.D."/>
            <person name="Keri Z."/>
            <person name="LaButti K."/>
            <person name="Lipzen A."/>
            <person name="Lombard V."/>
            <person name="Magnuson J."/>
            <person name="Maillard F."/>
            <person name="Murat C."/>
            <person name="Nolan M."/>
            <person name="Ohm R.A."/>
            <person name="Pangilinan J."/>
            <person name="Pereira M.F."/>
            <person name="Perotto S."/>
            <person name="Peter M."/>
            <person name="Pfister S."/>
            <person name="Riley R."/>
            <person name="Sitrit Y."/>
            <person name="Stielow J.B."/>
            <person name="Szollosi G."/>
            <person name="Zifcakova L."/>
            <person name="Stursova M."/>
            <person name="Spatafora J.W."/>
            <person name="Tedersoo L."/>
            <person name="Vaario L.M."/>
            <person name="Yamada A."/>
            <person name="Yan M."/>
            <person name="Wang P."/>
            <person name="Xu J."/>
            <person name="Bruns T."/>
            <person name="Baldrian P."/>
            <person name="Vilgalys R."/>
            <person name="Dunand C."/>
            <person name="Henrissat B."/>
            <person name="Grigoriev I.V."/>
            <person name="Hibbett D."/>
            <person name="Nagy L.G."/>
            <person name="Martin F.M."/>
        </authorList>
    </citation>
    <scope>NUCLEOTIDE SEQUENCE</scope>
    <source>
        <strain evidence="10">BED1</strain>
    </source>
</reference>
<feature type="compositionally biased region" description="Polar residues" evidence="8">
    <location>
        <begin position="254"/>
        <end position="273"/>
    </location>
</feature>
<proteinExistence type="predicted"/>
<name>A0AAD4C8P7_BOLED</name>
<keyword evidence="6" id="KW-0804">Transcription</keyword>
<feature type="region of interest" description="Disordered" evidence="8">
    <location>
        <begin position="407"/>
        <end position="433"/>
    </location>
</feature>
<comment type="subcellular location">
    <subcellularLocation>
        <location evidence="1">Nucleus</location>
    </subcellularLocation>
</comment>
<evidence type="ECO:0000259" key="9">
    <source>
        <dbReference type="PROSITE" id="PS50048"/>
    </source>
</evidence>
<dbReference type="PROSITE" id="PS50048">
    <property type="entry name" value="ZN2_CY6_FUNGAL_2"/>
    <property type="match status" value="1"/>
</dbReference>